<dbReference type="PANTHER" id="PTHR34039:SF1">
    <property type="entry name" value="UPF0102 PROTEIN YRAN"/>
    <property type="match status" value="1"/>
</dbReference>
<dbReference type="RefSeq" id="WP_407049004.1">
    <property type="nucleotide sequence ID" value="NZ_CP158568.1"/>
</dbReference>
<evidence type="ECO:0000256" key="1">
    <source>
        <dbReference type="ARBA" id="ARBA00006738"/>
    </source>
</evidence>
<reference evidence="3" key="1">
    <citation type="submission" date="2024-06" db="EMBL/GenBank/DDBJ databases">
        <title>Methylostella associata gen. nov., sp. nov., a novel Ancalomicrobiaceae-affiliated facultatively methylotrophic bacteria that feed on methanotrophs of the genus Methylococcus.</title>
        <authorList>
            <person name="Saltykova V."/>
            <person name="Danilova O.V."/>
            <person name="Oshkin I.Y."/>
            <person name="Belova S.E."/>
            <person name="Pimenov N.V."/>
            <person name="Dedysh S.N."/>
        </authorList>
    </citation>
    <scope>NUCLEOTIDE SEQUENCE</scope>
    <source>
        <strain evidence="3">S20</strain>
    </source>
</reference>
<dbReference type="KEGG" id="mflg:ABS361_17855"/>
<dbReference type="Pfam" id="PF02021">
    <property type="entry name" value="UPF0102"/>
    <property type="match status" value="1"/>
</dbReference>
<dbReference type="HAMAP" id="MF_00048">
    <property type="entry name" value="UPF0102"/>
    <property type="match status" value="1"/>
</dbReference>
<evidence type="ECO:0000313" key="3">
    <source>
        <dbReference type="EMBL" id="XBY43906.1"/>
    </source>
</evidence>
<proteinExistence type="inferred from homology"/>
<comment type="similarity">
    <text evidence="1 2">Belongs to the UPF0102 family.</text>
</comment>
<protein>
    <recommendedName>
        <fullName evidence="2">UPF0102 protein ABS361_17855</fullName>
    </recommendedName>
</protein>
<dbReference type="InterPro" id="IPR011335">
    <property type="entry name" value="Restrct_endonuc-II-like"/>
</dbReference>
<gene>
    <name evidence="3" type="ORF">ABS361_17855</name>
</gene>
<dbReference type="InterPro" id="IPR003509">
    <property type="entry name" value="UPF0102_YraN-like"/>
</dbReference>
<dbReference type="SUPFAM" id="SSF52980">
    <property type="entry name" value="Restriction endonuclease-like"/>
    <property type="match status" value="1"/>
</dbReference>
<dbReference type="Gene3D" id="3.40.1350.10">
    <property type="match status" value="1"/>
</dbReference>
<dbReference type="PANTHER" id="PTHR34039">
    <property type="entry name" value="UPF0102 PROTEIN YRAN"/>
    <property type="match status" value="1"/>
</dbReference>
<dbReference type="EMBL" id="CP158568">
    <property type="protein sequence ID" value="XBY43906.1"/>
    <property type="molecule type" value="Genomic_DNA"/>
</dbReference>
<dbReference type="NCBIfam" id="NF009151">
    <property type="entry name" value="PRK12497.1-5"/>
    <property type="match status" value="1"/>
</dbReference>
<dbReference type="NCBIfam" id="TIGR00252">
    <property type="entry name" value="YraN family protein"/>
    <property type="match status" value="1"/>
</dbReference>
<accession>A0AAU7XAA6</accession>
<dbReference type="GO" id="GO:0003676">
    <property type="term" value="F:nucleic acid binding"/>
    <property type="evidence" value="ECO:0007669"/>
    <property type="project" value="InterPro"/>
</dbReference>
<name>A0AAU7XAA6_9HYPH</name>
<sequence length="128" mass="14710">MPRAPAPPSEERRRAYRWGLSAETRAAWLLRLTGHRILARRFKLPIGEIDLIARRGRTVVFVEVKARDSREAAIEAITPKARRRILATADAWVARNPAFADHDRRFDLVLVLPGRLPEHLRDAFRADD</sequence>
<evidence type="ECO:0000256" key="2">
    <source>
        <dbReference type="HAMAP-Rule" id="MF_00048"/>
    </source>
</evidence>
<dbReference type="InterPro" id="IPR011856">
    <property type="entry name" value="tRNA_endonuc-like_dom_sf"/>
</dbReference>
<organism evidence="3">
    <name type="scientific">Methyloraptor flagellatus</name>
    <dbReference type="NCBI Taxonomy" id="3162530"/>
    <lineage>
        <taxon>Bacteria</taxon>
        <taxon>Pseudomonadati</taxon>
        <taxon>Pseudomonadota</taxon>
        <taxon>Alphaproteobacteria</taxon>
        <taxon>Hyphomicrobiales</taxon>
        <taxon>Ancalomicrobiaceae</taxon>
        <taxon>Methyloraptor</taxon>
    </lineage>
</organism>
<dbReference type="AlphaFoldDB" id="A0AAU7XAA6"/>